<keyword evidence="4" id="KW-0067">ATP-binding</keyword>
<keyword evidence="3" id="KW-0547">Nucleotide-binding</keyword>
<dbReference type="HAMAP" id="MF_00044">
    <property type="entry name" value="Asp_tRNA_synth_type1"/>
    <property type="match status" value="1"/>
</dbReference>
<evidence type="ECO:0000256" key="6">
    <source>
        <dbReference type="ARBA" id="ARBA00023146"/>
    </source>
</evidence>
<dbReference type="NCBIfam" id="NF001750">
    <property type="entry name" value="PRK00476.1"/>
    <property type="match status" value="1"/>
</dbReference>
<feature type="domain" description="Aminoacyl-transfer RNA synthetases class-II family profile" evidence="7">
    <location>
        <begin position="168"/>
        <end position="642"/>
    </location>
</feature>
<keyword evidence="6" id="KW-0030">Aminoacyl-tRNA synthetase</keyword>
<evidence type="ECO:0000313" key="8">
    <source>
        <dbReference type="EMBL" id="QID82872.1"/>
    </source>
</evidence>
<evidence type="ECO:0000259" key="7">
    <source>
        <dbReference type="PROSITE" id="PS50862"/>
    </source>
</evidence>
<dbReference type="PROSITE" id="PS50862">
    <property type="entry name" value="AA_TRNA_LIGASE_II"/>
    <property type="match status" value="1"/>
</dbReference>
<dbReference type="Gene3D" id="3.30.1360.30">
    <property type="entry name" value="GAD-like domain"/>
    <property type="match status" value="1"/>
</dbReference>
<dbReference type="CDD" id="cd00777">
    <property type="entry name" value="AspRS_core"/>
    <property type="match status" value="1"/>
</dbReference>
<evidence type="ECO:0000313" key="9">
    <source>
        <dbReference type="Proteomes" id="UP000501346"/>
    </source>
</evidence>
<dbReference type="GO" id="GO:0003676">
    <property type="term" value="F:nucleic acid binding"/>
    <property type="evidence" value="ECO:0007669"/>
    <property type="project" value="InterPro"/>
</dbReference>
<dbReference type="OrthoDB" id="439710at2759"/>
<reference evidence="8 9" key="1">
    <citation type="journal article" date="2019" name="BMC Genomics">
        <title>Chromosome level assembly and comparative genome analysis confirm lager-brewing yeasts originated from a single hybridization.</title>
        <authorList>
            <person name="Salazar A.N."/>
            <person name="Gorter de Vries A.R."/>
            <person name="van den Broek M."/>
            <person name="Brouwers N."/>
            <person name="de la Torre Cortes P."/>
            <person name="Kuijpers N.G.A."/>
            <person name="Daran J.G."/>
            <person name="Abeel T."/>
        </authorList>
    </citation>
    <scope>NUCLEOTIDE SEQUENCE [LARGE SCALE GENOMIC DNA]</scope>
    <source>
        <strain evidence="8 9">CBS 1483</strain>
    </source>
</reference>
<evidence type="ECO:0000256" key="1">
    <source>
        <dbReference type="ARBA" id="ARBA00006303"/>
    </source>
</evidence>
<dbReference type="InterPro" id="IPR047090">
    <property type="entry name" value="AspRS_core"/>
</dbReference>
<dbReference type="EMBL" id="CP048997">
    <property type="protein sequence ID" value="QID82872.1"/>
    <property type="molecule type" value="Genomic_DNA"/>
</dbReference>
<dbReference type="GO" id="GO:0004815">
    <property type="term" value="F:aspartate-tRNA ligase activity"/>
    <property type="evidence" value="ECO:0007669"/>
    <property type="project" value="TreeGrafter"/>
</dbReference>
<dbReference type="Pfam" id="PF00152">
    <property type="entry name" value="tRNA-synt_2"/>
    <property type="match status" value="1"/>
</dbReference>
<comment type="similarity">
    <text evidence="1">Belongs to the class-II aminoacyl-tRNA synthetase family. Type 1 subfamily.</text>
</comment>
<sequence>MLARSRVCLQTITRRLADFPEANAIKKKFLFRKDTSTIKQLKGLSSGQKIVLNGWIEQKPKRVGKNLIFGLLRDSNGDIIQLVDNKSLLKGFTLEDVVQAVGILSLKRKLSNEDADEYELQLEDITVLNASNKKPAQMQDFKLSAIYPPEFRYLQLRNPKYQDFLKKRSSISKEIRNSFNNLDFTEVETPMLFKATPEGAREFLVPTRTKRSDGKPSFYALDQSPQQYKQLLMASGVNKYYQMARCFRDEDLRADRQPEFTQVDMEMAFANSEDVMKIIEKTVSEVWSKFSKKRGLLTLDSKGTLVPAKKENGTVSIFRMTYEQAMTSYGIDKPDLRAPDLKIINLGEFNAFSHLNKKFPVFEVIILRNAFSNMEEYKERWSFLTNNSNYNYRVPIVLPIENDEQANSNWFENFHAIATFENPHLITKFLKLKKGDIVCGCTREPNHSIFENPTPLGRLRQLVLQSEHGKNIYHAVNKDVASWIVDFPLFSPVIIEDKSGKKEKLAYPEYEKDRLCSTHHPFTMVKLKDYEKLEKTPEKCLGQHYDLVVNGVELGGGSTRIHDPRLQDYIFEDILKIDNAYELFGHLLNAFDMGTPPHAGFAIGFDRMCAMICETESIRDVIAFPKSITGADLVVKSPSVIPESILEPYNIKYSNSKK</sequence>
<dbReference type="InterPro" id="IPR004524">
    <property type="entry name" value="Asp-tRNA-ligase_1"/>
</dbReference>
<dbReference type="InterPro" id="IPR002312">
    <property type="entry name" value="Asp/Asn-tRNA-synth_IIb"/>
</dbReference>
<dbReference type="Gene3D" id="2.40.50.140">
    <property type="entry name" value="Nucleic acid-binding proteins"/>
    <property type="match status" value="1"/>
</dbReference>
<keyword evidence="2 8" id="KW-0436">Ligase</keyword>
<dbReference type="Proteomes" id="UP000501346">
    <property type="component" value="Chromosome ScXVI"/>
</dbReference>
<name>A0A6C1E0U0_SACPS</name>
<dbReference type="PANTHER" id="PTHR22594">
    <property type="entry name" value="ASPARTYL/LYSYL-TRNA SYNTHETASE"/>
    <property type="match status" value="1"/>
</dbReference>
<dbReference type="InterPro" id="IPR004115">
    <property type="entry name" value="GAD-like_sf"/>
</dbReference>
<dbReference type="InterPro" id="IPR006195">
    <property type="entry name" value="aa-tRNA-synth_II"/>
</dbReference>
<evidence type="ECO:0000256" key="2">
    <source>
        <dbReference type="ARBA" id="ARBA00022598"/>
    </source>
</evidence>
<protein>
    <submittedName>
        <fullName evidence="8">Aspartate--tRNA ligase msd1</fullName>
    </submittedName>
</protein>
<dbReference type="PRINTS" id="PR01042">
    <property type="entry name" value="TRNASYNTHASP"/>
</dbReference>
<evidence type="ECO:0000256" key="3">
    <source>
        <dbReference type="ARBA" id="ARBA00022741"/>
    </source>
</evidence>
<dbReference type="AlphaFoldDB" id="A0A6C1E0U0"/>
<dbReference type="SUPFAM" id="SSF55681">
    <property type="entry name" value="Class II aaRS and biotin synthetases"/>
    <property type="match status" value="1"/>
</dbReference>
<proteinExistence type="inferred from homology"/>
<dbReference type="NCBIfam" id="TIGR00459">
    <property type="entry name" value="aspS_bact"/>
    <property type="match status" value="1"/>
</dbReference>
<dbReference type="CDD" id="cd04321">
    <property type="entry name" value="ScAspRS_mt_like_N"/>
    <property type="match status" value="1"/>
</dbReference>
<dbReference type="GO" id="GO:0005524">
    <property type="term" value="F:ATP binding"/>
    <property type="evidence" value="ECO:0007669"/>
    <property type="project" value="UniProtKB-KW"/>
</dbReference>
<dbReference type="InterPro" id="IPR045864">
    <property type="entry name" value="aa-tRNA-synth_II/BPL/LPL"/>
</dbReference>
<gene>
    <name evidence="8" type="primary">MSD1_1</name>
    <name evidence="8" type="ORF">GRS66_005305</name>
</gene>
<dbReference type="InterPro" id="IPR004365">
    <property type="entry name" value="NA-bd_OB_tRNA"/>
</dbReference>
<organism evidence="8 9">
    <name type="scientific">Saccharomyces pastorianus</name>
    <name type="common">Lager yeast</name>
    <name type="synonym">Saccharomyces cerevisiae x Saccharomyces eubayanus</name>
    <dbReference type="NCBI Taxonomy" id="27292"/>
    <lineage>
        <taxon>Eukaryota</taxon>
        <taxon>Fungi</taxon>
        <taxon>Dikarya</taxon>
        <taxon>Ascomycota</taxon>
        <taxon>Saccharomycotina</taxon>
        <taxon>Saccharomycetes</taxon>
        <taxon>Saccharomycetales</taxon>
        <taxon>Saccharomycetaceae</taxon>
        <taxon>Saccharomyces</taxon>
    </lineage>
</organism>
<keyword evidence="5" id="KW-0648">Protein biosynthesis</keyword>
<accession>A0A6C1E0U0</accession>
<evidence type="ECO:0000256" key="5">
    <source>
        <dbReference type="ARBA" id="ARBA00022917"/>
    </source>
</evidence>
<dbReference type="PANTHER" id="PTHR22594:SF5">
    <property type="entry name" value="ASPARTATE--TRNA LIGASE, MITOCHONDRIAL"/>
    <property type="match status" value="1"/>
</dbReference>
<dbReference type="Pfam" id="PF01336">
    <property type="entry name" value="tRNA_anti-codon"/>
    <property type="match status" value="1"/>
</dbReference>
<dbReference type="InterPro" id="IPR012340">
    <property type="entry name" value="NA-bd_OB-fold"/>
</dbReference>
<dbReference type="Gene3D" id="3.30.930.10">
    <property type="entry name" value="Bira Bifunctional Protein, Domain 2"/>
    <property type="match status" value="1"/>
</dbReference>
<dbReference type="InterPro" id="IPR004364">
    <property type="entry name" value="Aa-tRNA-synt_II"/>
</dbReference>
<keyword evidence="9" id="KW-1185">Reference proteome</keyword>
<evidence type="ECO:0000256" key="4">
    <source>
        <dbReference type="ARBA" id="ARBA00022840"/>
    </source>
</evidence>
<dbReference type="SUPFAM" id="SSF50249">
    <property type="entry name" value="Nucleic acid-binding proteins"/>
    <property type="match status" value="1"/>
</dbReference>
<dbReference type="GO" id="GO:0005739">
    <property type="term" value="C:mitochondrion"/>
    <property type="evidence" value="ECO:0007669"/>
    <property type="project" value="TreeGrafter"/>
</dbReference>
<dbReference type="GO" id="GO:0006422">
    <property type="term" value="P:aspartyl-tRNA aminoacylation"/>
    <property type="evidence" value="ECO:0007669"/>
    <property type="project" value="TreeGrafter"/>
</dbReference>